<evidence type="ECO:0000256" key="2">
    <source>
        <dbReference type="ARBA" id="ARBA00023315"/>
    </source>
</evidence>
<sequence length="171" mass="18781">MRKSLTISAFYRIDAERPFAVTRLAEADWRAFAALRLQALADTLGEGDPQHRDESTFTAAQWRRRLRVHAQFAAIVNDRPVGLIGAQRETTASVYLYSLWLEPGARRNGLGRALVSTAVEWARAEGVGTVTLRVHATNHAAMGVYEGLGFRIVPTSDSAQTTEVVMALALS</sequence>
<accession>A0ABT1M1K2</accession>
<dbReference type="Pfam" id="PF00583">
    <property type="entry name" value="Acetyltransf_1"/>
    <property type="match status" value="1"/>
</dbReference>
<keyword evidence="5" id="KW-1185">Reference proteome</keyword>
<dbReference type="InterPro" id="IPR000182">
    <property type="entry name" value="GNAT_dom"/>
</dbReference>
<evidence type="ECO:0000313" key="4">
    <source>
        <dbReference type="EMBL" id="MCP9272765.1"/>
    </source>
</evidence>
<reference evidence="4 5" key="1">
    <citation type="submission" date="2022-06" db="EMBL/GenBank/DDBJ databases">
        <title>Mycolicibacterium sp. CAU 1645 isolated from seawater.</title>
        <authorList>
            <person name="Kim W."/>
        </authorList>
    </citation>
    <scope>NUCLEOTIDE SEQUENCE [LARGE SCALE GENOMIC DNA]</scope>
    <source>
        <strain evidence="4 5">CAU 1645</strain>
    </source>
</reference>
<gene>
    <name evidence="4" type="ORF">NM203_11275</name>
</gene>
<dbReference type="SUPFAM" id="SSF55729">
    <property type="entry name" value="Acyl-CoA N-acyltransferases (Nat)"/>
    <property type="match status" value="1"/>
</dbReference>
<dbReference type="PANTHER" id="PTHR43877">
    <property type="entry name" value="AMINOALKYLPHOSPHONATE N-ACETYLTRANSFERASE-RELATED-RELATED"/>
    <property type="match status" value="1"/>
</dbReference>
<proteinExistence type="predicted"/>
<name>A0ABT1M1K2_9MYCO</name>
<organism evidence="4 5">
    <name type="scientific">Mycolicibacterium arenosum</name>
    <dbReference type="NCBI Taxonomy" id="2952157"/>
    <lineage>
        <taxon>Bacteria</taxon>
        <taxon>Bacillati</taxon>
        <taxon>Actinomycetota</taxon>
        <taxon>Actinomycetes</taxon>
        <taxon>Mycobacteriales</taxon>
        <taxon>Mycobacteriaceae</taxon>
        <taxon>Mycolicibacterium</taxon>
    </lineage>
</organism>
<protein>
    <submittedName>
        <fullName evidence="4">GNAT family N-acetyltransferase</fullName>
    </submittedName>
</protein>
<keyword evidence="2" id="KW-0012">Acyltransferase</keyword>
<evidence type="ECO:0000256" key="1">
    <source>
        <dbReference type="ARBA" id="ARBA00022679"/>
    </source>
</evidence>
<dbReference type="RefSeq" id="WP_255059985.1">
    <property type="nucleotide sequence ID" value="NZ_JANDBD010000004.1"/>
</dbReference>
<dbReference type="EMBL" id="JANDBD010000004">
    <property type="protein sequence ID" value="MCP9272765.1"/>
    <property type="molecule type" value="Genomic_DNA"/>
</dbReference>
<evidence type="ECO:0000259" key="3">
    <source>
        <dbReference type="PROSITE" id="PS51186"/>
    </source>
</evidence>
<dbReference type="PROSITE" id="PS51186">
    <property type="entry name" value="GNAT"/>
    <property type="match status" value="1"/>
</dbReference>
<dbReference type="Proteomes" id="UP001651690">
    <property type="component" value="Unassembled WGS sequence"/>
</dbReference>
<dbReference type="InterPro" id="IPR016181">
    <property type="entry name" value="Acyl_CoA_acyltransferase"/>
</dbReference>
<keyword evidence="1" id="KW-0808">Transferase</keyword>
<dbReference type="InterPro" id="IPR050832">
    <property type="entry name" value="Bact_Acetyltransf"/>
</dbReference>
<dbReference type="CDD" id="cd04301">
    <property type="entry name" value="NAT_SF"/>
    <property type="match status" value="1"/>
</dbReference>
<dbReference type="PANTHER" id="PTHR43877:SF1">
    <property type="entry name" value="ACETYLTRANSFERASE"/>
    <property type="match status" value="1"/>
</dbReference>
<comment type="caution">
    <text evidence="4">The sequence shown here is derived from an EMBL/GenBank/DDBJ whole genome shotgun (WGS) entry which is preliminary data.</text>
</comment>
<dbReference type="Gene3D" id="3.40.630.30">
    <property type="match status" value="1"/>
</dbReference>
<feature type="domain" description="N-acetyltransferase" evidence="3">
    <location>
        <begin position="19"/>
        <end position="171"/>
    </location>
</feature>
<evidence type="ECO:0000313" key="5">
    <source>
        <dbReference type="Proteomes" id="UP001651690"/>
    </source>
</evidence>